<dbReference type="AlphaFoldDB" id="A0A174U6N1"/>
<name>A0A174U6N1_FLAPL</name>
<feature type="transmembrane region" description="Helical" evidence="1">
    <location>
        <begin position="6"/>
        <end position="25"/>
    </location>
</feature>
<protein>
    <submittedName>
        <fullName evidence="2">Uncharacterized protein</fullName>
    </submittedName>
</protein>
<reference evidence="2 3" key="1">
    <citation type="submission" date="2015-09" db="EMBL/GenBank/DDBJ databases">
        <authorList>
            <consortium name="Pathogen Informatics"/>
        </authorList>
    </citation>
    <scope>NUCLEOTIDE SEQUENCE [LARGE SCALE GENOMIC DNA]</scope>
    <source>
        <strain evidence="2 3">2789STDY5608854</strain>
    </source>
</reference>
<gene>
    <name evidence="2" type="ORF">ERS852411_04038</name>
</gene>
<keyword evidence="1" id="KW-1133">Transmembrane helix</keyword>
<proteinExistence type="predicted"/>
<keyword evidence="1" id="KW-0812">Transmembrane</keyword>
<accession>A0A174U6N1</accession>
<evidence type="ECO:0000313" key="2">
    <source>
        <dbReference type="EMBL" id="CUQ15300.1"/>
    </source>
</evidence>
<organism evidence="2 3">
    <name type="scientific">Flavonifractor plautii</name>
    <name type="common">Fusobacterium plautii</name>
    <dbReference type="NCBI Taxonomy" id="292800"/>
    <lineage>
        <taxon>Bacteria</taxon>
        <taxon>Bacillati</taxon>
        <taxon>Bacillota</taxon>
        <taxon>Clostridia</taxon>
        <taxon>Eubacteriales</taxon>
        <taxon>Oscillospiraceae</taxon>
        <taxon>Flavonifractor</taxon>
    </lineage>
</organism>
<dbReference type="Proteomes" id="UP000095746">
    <property type="component" value="Unassembled WGS sequence"/>
</dbReference>
<sequence length="51" mass="5112">MLSTAGAVAAIAVMAIITNTLLSIFKGAGAFARFSGCAGTSPVRRGCPARR</sequence>
<evidence type="ECO:0000313" key="3">
    <source>
        <dbReference type="Proteomes" id="UP000095746"/>
    </source>
</evidence>
<keyword evidence="1" id="KW-0472">Membrane</keyword>
<dbReference type="EMBL" id="CYZT01000721">
    <property type="protein sequence ID" value="CUQ15300.1"/>
    <property type="molecule type" value="Genomic_DNA"/>
</dbReference>
<evidence type="ECO:0000256" key="1">
    <source>
        <dbReference type="SAM" id="Phobius"/>
    </source>
</evidence>